<reference evidence="2" key="1">
    <citation type="submission" date="2019-08" db="EMBL/GenBank/DDBJ databases">
        <authorList>
            <person name="Kucharzyk K."/>
            <person name="Murdoch R.W."/>
            <person name="Higgins S."/>
            <person name="Loffler F."/>
        </authorList>
    </citation>
    <scope>NUCLEOTIDE SEQUENCE</scope>
</reference>
<dbReference type="AlphaFoldDB" id="A0A645G7V7"/>
<gene>
    <name evidence="2" type="ORF">SDC9_167572</name>
</gene>
<organism evidence="2">
    <name type="scientific">bioreactor metagenome</name>
    <dbReference type="NCBI Taxonomy" id="1076179"/>
    <lineage>
        <taxon>unclassified sequences</taxon>
        <taxon>metagenomes</taxon>
        <taxon>ecological metagenomes</taxon>
    </lineage>
</organism>
<keyword evidence="1" id="KW-1133">Transmembrane helix</keyword>
<sequence>MHGFDMDRCFRHIFFISQSCFGLFVGFVSAVQILDGEAVLHQDAGRVVAAVTDLAEHMDCFVFRQFAHAFADLRQRNRVGIAQYACRQFEVFADIQQECAFCDQAVDFMPLERVDFAFQHVGSHITCYVGRVFCG</sequence>
<keyword evidence="1" id="KW-0812">Transmembrane</keyword>
<evidence type="ECO:0000256" key="1">
    <source>
        <dbReference type="SAM" id="Phobius"/>
    </source>
</evidence>
<feature type="transmembrane region" description="Helical" evidence="1">
    <location>
        <begin position="12"/>
        <end position="34"/>
    </location>
</feature>
<name>A0A645G7V7_9ZZZZ</name>
<dbReference type="EMBL" id="VSSQ01067881">
    <property type="protein sequence ID" value="MPN20194.1"/>
    <property type="molecule type" value="Genomic_DNA"/>
</dbReference>
<comment type="caution">
    <text evidence="2">The sequence shown here is derived from an EMBL/GenBank/DDBJ whole genome shotgun (WGS) entry which is preliminary data.</text>
</comment>
<keyword evidence="1" id="KW-0472">Membrane</keyword>
<accession>A0A645G7V7</accession>
<evidence type="ECO:0000313" key="2">
    <source>
        <dbReference type="EMBL" id="MPN20194.1"/>
    </source>
</evidence>
<protein>
    <submittedName>
        <fullName evidence="2">Uncharacterized protein</fullName>
    </submittedName>
</protein>
<proteinExistence type="predicted"/>